<evidence type="ECO:0000313" key="3">
    <source>
        <dbReference type="Proteomes" id="UP000010798"/>
    </source>
</evidence>
<dbReference type="Proteomes" id="UP000010798">
    <property type="component" value="Chromosome"/>
</dbReference>
<name>L0D9V1_SINAD</name>
<keyword evidence="3" id="KW-1185">Reference proteome</keyword>
<dbReference type="AlphaFoldDB" id="L0D9V1"/>
<protein>
    <submittedName>
        <fullName evidence="2">Uncharacterized protein</fullName>
    </submittedName>
</protein>
<proteinExistence type="predicted"/>
<gene>
    <name evidence="2" type="ordered locus">Sinac_1644</name>
</gene>
<reference evidence="2 3" key="1">
    <citation type="submission" date="2012-02" db="EMBL/GenBank/DDBJ databases">
        <title>Complete sequence of chromosome of Singulisphaera acidiphila DSM 18658.</title>
        <authorList>
            <consortium name="US DOE Joint Genome Institute (JGI-PGF)"/>
            <person name="Lucas S."/>
            <person name="Copeland A."/>
            <person name="Lapidus A."/>
            <person name="Glavina del Rio T."/>
            <person name="Dalin E."/>
            <person name="Tice H."/>
            <person name="Bruce D."/>
            <person name="Goodwin L."/>
            <person name="Pitluck S."/>
            <person name="Peters L."/>
            <person name="Ovchinnikova G."/>
            <person name="Chertkov O."/>
            <person name="Kyrpides N."/>
            <person name="Mavromatis K."/>
            <person name="Ivanova N."/>
            <person name="Brettin T."/>
            <person name="Detter J.C."/>
            <person name="Han C."/>
            <person name="Larimer F."/>
            <person name="Land M."/>
            <person name="Hauser L."/>
            <person name="Markowitz V."/>
            <person name="Cheng J.-F."/>
            <person name="Hugenholtz P."/>
            <person name="Woyke T."/>
            <person name="Wu D."/>
            <person name="Tindall B."/>
            <person name="Pomrenke H."/>
            <person name="Brambilla E."/>
            <person name="Klenk H.-P."/>
            <person name="Eisen J.A."/>
        </authorList>
    </citation>
    <scope>NUCLEOTIDE SEQUENCE [LARGE SCALE GENOMIC DNA]</scope>
    <source>
        <strain evidence="3">ATCC BAA-1392 / DSM 18658 / VKM B-2454 / MOB10</strain>
    </source>
</reference>
<dbReference type="KEGG" id="saci:Sinac_1644"/>
<organism evidence="2 3">
    <name type="scientific">Singulisphaera acidiphila (strain ATCC BAA-1392 / DSM 18658 / VKM B-2454 / MOB10)</name>
    <dbReference type="NCBI Taxonomy" id="886293"/>
    <lineage>
        <taxon>Bacteria</taxon>
        <taxon>Pseudomonadati</taxon>
        <taxon>Planctomycetota</taxon>
        <taxon>Planctomycetia</taxon>
        <taxon>Isosphaerales</taxon>
        <taxon>Isosphaeraceae</taxon>
        <taxon>Singulisphaera</taxon>
    </lineage>
</organism>
<dbReference type="STRING" id="886293.Sinac_1644"/>
<feature type="region of interest" description="Disordered" evidence="1">
    <location>
        <begin position="57"/>
        <end position="121"/>
    </location>
</feature>
<sequence length="121" mass="13145">MAHCYRCGSLKDLVTKIEIVTNVENLVVPVVHTLCRQCSYELRLFLGEKHPKLERPASVFVKPPPLGSPIVKPSTTPTSEPLTTLAARPRGGKPTTPTAPATTKPTTPEKPTSKPRKGKKP</sequence>
<dbReference type="HOGENOM" id="CLU_2036484_0_0_0"/>
<evidence type="ECO:0000313" key="2">
    <source>
        <dbReference type="EMBL" id="AGA26022.1"/>
    </source>
</evidence>
<accession>L0D9V1</accession>
<evidence type="ECO:0000256" key="1">
    <source>
        <dbReference type="SAM" id="MobiDB-lite"/>
    </source>
</evidence>
<feature type="compositionally biased region" description="Low complexity" evidence="1">
    <location>
        <begin position="73"/>
        <end position="110"/>
    </location>
</feature>
<dbReference type="EMBL" id="CP003364">
    <property type="protein sequence ID" value="AGA26022.1"/>
    <property type="molecule type" value="Genomic_DNA"/>
</dbReference>